<keyword evidence="6" id="KW-0408">Iron</keyword>
<keyword evidence="3 9" id="KW-0812">Transmembrane</keyword>
<feature type="transmembrane region" description="Helical" evidence="9">
    <location>
        <begin position="196"/>
        <end position="215"/>
    </location>
</feature>
<dbReference type="InterPro" id="IPR034804">
    <property type="entry name" value="SQR/QFR_C/D"/>
</dbReference>
<dbReference type="NCBIfam" id="TIGR02046">
    <property type="entry name" value="sdhC_b558_fam"/>
    <property type="match status" value="1"/>
</dbReference>
<dbReference type="SUPFAM" id="SSF81343">
    <property type="entry name" value="Fumarate reductase respiratory complex transmembrane subunits"/>
    <property type="match status" value="1"/>
</dbReference>
<feature type="transmembrane region" description="Helical" evidence="9">
    <location>
        <begin position="99"/>
        <end position="125"/>
    </location>
</feature>
<evidence type="ECO:0000256" key="3">
    <source>
        <dbReference type="ARBA" id="ARBA00022692"/>
    </source>
</evidence>
<dbReference type="GO" id="GO:0016020">
    <property type="term" value="C:membrane"/>
    <property type="evidence" value="ECO:0007669"/>
    <property type="project" value="UniProtKB-SubCell"/>
</dbReference>
<evidence type="ECO:0000256" key="4">
    <source>
        <dbReference type="ARBA" id="ARBA00022723"/>
    </source>
</evidence>
<keyword evidence="4" id="KW-0479">Metal-binding</keyword>
<dbReference type="AlphaFoldDB" id="L7VQV0"/>
<comment type="subcellular location">
    <subcellularLocation>
        <location evidence="1">Membrane</location>
    </subcellularLocation>
</comment>
<dbReference type="InterPro" id="IPR011138">
    <property type="entry name" value="Cytochrome_b-558"/>
</dbReference>
<dbReference type="CDD" id="cd03498">
    <property type="entry name" value="SQR_TypeB_2_TM"/>
    <property type="match status" value="1"/>
</dbReference>
<dbReference type="Gene3D" id="1.20.1300.10">
    <property type="entry name" value="Fumarate reductase/succinate dehydrogenase, transmembrane subunit"/>
    <property type="match status" value="1"/>
</dbReference>
<protein>
    <submittedName>
        <fullName evidence="10">Succinate dehydrogenase cytochrome b subunit</fullName>
    </submittedName>
</protein>
<evidence type="ECO:0000256" key="7">
    <source>
        <dbReference type="ARBA" id="ARBA00023136"/>
    </source>
</evidence>
<accession>L7VQV0</accession>
<organism evidence="10">
    <name type="scientific">uncultured bacterium A1Q1_fos_515</name>
    <dbReference type="NCBI Taxonomy" id="1256581"/>
    <lineage>
        <taxon>Bacteria</taxon>
        <taxon>environmental samples</taxon>
    </lineage>
</organism>
<feature type="transmembrane region" description="Helical" evidence="9">
    <location>
        <begin position="145"/>
        <end position="166"/>
    </location>
</feature>
<keyword evidence="2" id="KW-0349">Heme</keyword>
<name>L7VQV0_9BACT</name>
<dbReference type="GO" id="GO:0046872">
    <property type="term" value="F:metal ion binding"/>
    <property type="evidence" value="ECO:0007669"/>
    <property type="project" value="UniProtKB-KW"/>
</dbReference>
<proteinExistence type="predicted"/>
<feature type="region of interest" description="Disordered" evidence="8">
    <location>
        <begin position="1"/>
        <end position="24"/>
    </location>
</feature>
<evidence type="ECO:0000256" key="9">
    <source>
        <dbReference type="SAM" id="Phobius"/>
    </source>
</evidence>
<evidence type="ECO:0000313" key="10">
    <source>
        <dbReference type="EMBL" id="AGC71322.1"/>
    </source>
</evidence>
<reference evidence="10" key="1">
    <citation type="submission" date="2012-09" db="EMBL/GenBank/DDBJ databases">
        <title>Metagenomic Characterization of a Microbial Community in Wastewater Detects High Levels of Antibiotic Resistance.</title>
        <authorList>
            <person name="Abrams M."/>
            <person name="Caldwell A."/>
            <person name="Vandaei E."/>
            <person name="Lee W."/>
            <person name="Perrott J."/>
            <person name="Khan S.Y."/>
            <person name="Ta J."/>
            <person name="Romero D."/>
            <person name="Nguyen V."/>
            <person name="Pourmand N."/>
            <person name="Ouverney C.C."/>
        </authorList>
    </citation>
    <scope>NUCLEOTIDE SEQUENCE</scope>
</reference>
<feature type="transmembrane region" description="Helical" evidence="9">
    <location>
        <begin position="235"/>
        <end position="259"/>
    </location>
</feature>
<dbReference type="InterPro" id="IPR000701">
    <property type="entry name" value="SuccDH_FuR_B_TM-su"/>
</dbReference>
<dbReference type="EMBL" id="JX649868">
    <property type="protein sequence ID" value="AGC71322.1"/>
    <property type="molecule type" value="Genomic_DNA"/>
</dbReference>
<keyword evidence="7 9" id="KW-0472">Membrane</keyword>
<evidence type="ECO:0000256" key="2">
    <source>
        <dbReference type="ARBA" id="ARBA00022617"/>
    </source>
</evidence>
<sequence length="261" mass="28516">MAQTLAPNSSPGGARGPVTGTAAGRSKKRKPFLLDLYSTAVGKKYVMAITGIIGIGFIVVHMIGNLKMYLGKGEGGIYEIDHYGEFLRELLVPIVPRTVVLWLLRGMLVGAVVLHVHAAYSLTVLNRQARPVKYQSARDYQIANFASRTMRWTGLIVGLFIVWHILDFTGGQVNPDFVRGEVYRNVDASLSRVPVAVFYILANIALGVHLFHGTWSLFQSIGWSNPRFNKWRRGLAAGVATIVVVGNVSFPVAVLAGIVKV</sequence>
<dbReference type="Pfam" id="PF01127">
    <property type="entry name" value="Sdh_cyt"/>
    <property type="match status" value="1"/>
</dbReference>
<feature type="compositionally biased region" description="Polar residues" evidence="8">
    <location>
        <begin position="1"/>
        <end position="11"/>
    </location>
</feature>
<keyword evidence="5 9" id="KW-1133">Transmembrane helix</keyword>
<evidence type="ECO:0000256" key="5">
    <source>
        <dbReference type="ARBA" id="ARBA00022989"/>
    </source>
</evidence>
<feature type="transmembrane region" description="Helical" evidence="9">
    <location>
        <begin position="45"/>
        <end position="64"/>
    </location>
</feature>
<evidence type="ECO:0000256" key="6">
    <source>
        <dbReference type="ARBA" id="ARBA00023004"/>
    </source>
</evidence>
<evidence type="ECO:0000256" key="8">
    <source>
        <dbReference type="SAM" id="MobiDB-lite"/>
    </source>
</evidence>
<evidence type="ECO:0000256" key="1">
    <source>
        <dbReference type="ARBA" id="ARBA00004370"/>
    </source>
</evidence>